<keyword evidence="3" id="KW-1185">Reference proteome</keyword>
<evidence type="ECO:0000313" key="2">
    <source>
        <dbReference type="EMBL" id="SLN57981.1"/>
    </source>
</evidence>
<evidence type="ECO:0000313" key="3">
    <source>
        <dbReference type="Proteomes" id="UP000193077"/>
    </source>
</evidence>
<proteinExistence type="predicted"/>
<feature type="chain" id="PRO_5013232440" description="L,D-transpeptidase catalytic domain" evidence="1">
    <location>
        <begin position="29"/>
        <end position="325"/>
    </location>
</feature>
<evidence type="ECO:0008006" key="4">
    <source>
        <dbReference type="Google" id="ProtNLM"/>
    </source>
</evidence>
<protein>
    <recommendedName>
        <fullName evidence="4">L,D-transpeptidase catalytic domain</fullName>
    </recommendedName>
</protein>
<gene>
    <name evidence="2" type="ORF">TRL7639_03185</name>
</gene>
<evidence type="ECO:0000256" key="1">
    <source>
        <dbReference type="SAM" id="SignalP"/>
    </source>
</evidence>
<sequence length="325" mass="35922">MLSHSLRLAIAATILIPMAGVLSTQASAQSSDIPNWLRKHVGTGEGQIARVVLTRARALYFEKRRQGKISNPCYLAKDATRPSTVGGRPGRRFYVICEDRRMFRAVSSGYGNGRKLQRANFSNGRQCAKNFSNAEGSKLTMGGAYVTAESRTSFKGYYTQGGRKVPFHRTFLLFDGEGETSNARERAIGGHQAVFLKWQCRMKKPQSPHADKEGYVPYGRLVNYTGGRSNGCTTWSPSESRDILALTNGNPTTLYIYPEGKDINAVAKAVQKGMSVPGAGLYWSATCLKAIGAPRFWPKRTLQPVINQWRQSLPKQPPLELPICK</sequence>
<dbReference type="AlphaFoldDB" id="A0A1Y5T8U2"/>
<reference evidence="2 3" key="1">
    <citation type="submission" date="2017-03" db="EMBL/GenBank/DDBJ databases">
        <authorList>
            <person name="Afonso C.L."/>
            <person name="Miller P.J."/>
            <person name="Scott M.A."/>
            <person name="Spackman E."/>
            <person name="Goraichik I."/>
            <person name="Dimitrov K.M."/>
            <person name="Suarez D.L."/>
            <person name="Swayne D.E."/>
        </authorList>
    </citation>
    <scope>NUCLEOTIDE SEQUENCE [LARGE SCALE GENOMIC DNA]</scope>
    <source>
        <strain evidence="2 3">CECT 7639</strain>
    </source>
</reference>
<dbReference type="Proteomes" id="UP000193077">
    <property type="component" value="Unassembled WGS sequence"/>
</dbReference>
<dbReference type="EMBL" id="FWFO01000002">
    <property type="protein sequence ID" value="SLN57981.1"/>
    <property type="molecule type" value="Genomic_DNA"/>
</dbReference>
<accession>A0A1Y5T8U2</accession>
<dbReference type="OrthoDB" id="7735097at2"/>
<name>A0A1Y5T8U2_9RHOB</name>
<organism evidence="2 3">
    <name type="scientific">Falsiruegeria litorea R37</name>
    <dbReference type="NCBI Taxonomy" id="1200284"/>
    <lineage>
        <taxon>Bacteria</taxon>
        <taxon>Pseudomonadati</taxon>
        <taxon>Pseudomonadota</taxon>
        <taxon>Alphaproteobacteria</taxon>
        <taxon>Rhodobacterales</taxon>
        <taxon>Roseobacteraceae</taxon>
        <taxon>Falsiruegeria</taxon>
    </lineage>
</organism>
<feature type="signal peptide" evidence="1">
    <location>
        <begin position="1"/>
        <end position="28"/>
    </location>
</feature>
<keyword evidence="1" id="KW-0732">Signal</keyword>